<keyword evidence="7" id="KW-0406">Ion transport</keyword>
<dbReference type="FunFam" id="3.40.50.300:FF:000425">
    <property type="entry name" value="Probable ABC transporter, ATP-binding subunit"/>
    <property type="match status" value="1"/>
</dbReference>
<evidence type="ECO:0000256" key="2">
    <source>
        <dbReference type="ARBA" id="ARBA00022475"/>
    </source>
</evidence>
<evidence type="ECO:0000256" key="3">
    <source>
        <dbReference type="ARBA" id="ARBA00022496"/>
    </source>
</evidence>
<evidence type="ECO:0000256" key="4">
    <source>
        <dbReference type="ARBA" id="ARBA00022741"/>
    </source>
</evidence>
<dbReference type="InterPro" id="IPR027417">
    <property type="entry name" value="P-loop_NTPase"/>
</dbReference>
<comment type="caution">
    <text evidence="11">The sequence shown here is derived from an EMBL/GenBank/DDBJ whole genome shotgun (WGS) entry which is preliminary data.</text>
</comment>
<proteinExistence type="predicted"/>
<dbReference type="Gene3D" id="3.40.50.300">
    <property type="entry name" value="P-loop containing nucleotide triphosphate hydrolases"/>
    <property type="match status" value="1"/>
</dbReference>
<dbReference type="GO" id="GO:0015418">
    <property type="term" value="F:ABC-type quaternary ammonium compound transporting activity"/>
    <property type="evidence" value="ECO:0007669"/>
    <property type="project" value="UniProtKB-EC"/>
</dbReference>
<dbReference type="InterPro" id="IPR003593">
    <property type="entry name" value="AAA+_ATPase"/>
</dbReference>
<evidence type="ECO:0000256" key="9">
    <source>
        <dbReference type="ARBA" id="ARBA00066388"/>
    </source>
</evidence>
<dbReference type="Pfam" id="PF00005">
    <property type="entry name" value="ABC_tran"/>
    <property type="match status" value="1"/>
</dbReference>
<evidence type="ECO:0000313" key="12">
    <source>
        <dbReference type="Proteomes" id="UP000524237"/>
    </source>
</evidence>
<dbReference type="InterPro" id="IPR015853">
    <property type="entry name" value="ABC_transpr_FbpC"/>
</dbReference>
<evidence type="ECO:0000313" key="11">
    <source>
        <dbReference type="EMBL" id="MBA8828457.1"/>
    </source>
</evidence>
<dbReference type="GO" id="GO:0016887">
    <property type="term" value="F:ATP hydrolysis activity"/>
    <property type="evidence" value="ECO:0007669"/>
    <property type="project" value="InterPro"/>
</dbReference>
<evidence type="ECO:0000256" key="6">
    <source>
        <dbReference type="ARBA" id="ARBA00023004"/>
    </source>
</evidence>
<keyword evidence="12" id="KW-1185">Reference proteome</keyword>
<dbReference type="SMART" id="SM00382">
    <property type="entry name" value="AAA"/>
    <property type="match status" value="1"/>
</dbReference>
<dbReference type="PANTHER" id="PTHR42781">
    <property type="entry name" value="SPERMIDINE/PUTRESCINE IMPORT ATP-BINDING PROTEIN POTA"/>
    <property type="match status" value="1"/>
</dbReference>
<gene>
    <name evidence="11" type="ORF">FB555_000528</name>
</gene>
<feature type="domain" description="ABC transporter" evidence="10">
    <location>
        <begin position="5"/>
        <end position="241"/>
    </location>
</feature>
<dbReference type="PROSITE" id="PS00211">
    <property type="entry name" value="ABC_TRANSPORTER_1"/>
    <property type="match status" value="1"/>
</dbReference>
<keyword evidence="1" id="KW-0813">Transport</keyword>
<name>A0A7W3JSS9_9MICO</name>
<keyword evidence="8" id="KW-0472">Membrane</keyword>
<evidence type="ECO:0000256" key="7">
    <source>
        <dbReference type="ARBA" id="ARBA00023065"/>
    </source>
</evidence>
<evidence type="ECO:0000256" key="5">
    <source>
        <dbReference type="ARBA" id="ARBA00022840"/>
    </source>
</evidence>
<keyword evidence="6" id="KW-0408">Iron</keyword>
<dbReference type="EMBL" id="JACGWU010000001">
    <property type="protein sequence ID" value="MBA8828457.1"/>
    <property type="molecule type" value="Genomic_DNA"/>
</dbReference>
<dbReference type="Proteomes" id="UP000524237">
    <property type="component" value="Unassembled WGS sequence"/>
</dbReference>
<dbReference type="GO" id="GO:0015408">
    <property type="term" value="F:ABC-type ferric iron transporter activity"/>
    <property type="evidence" value="ECO:0007669"/>
    <property type="project" value="InterPro"/>
</dbReference>
<dbReference type="EC" id="7.6.2.9" evidence="9"/>
<keyword evidence="4" id="KW-0547">Nucleotide-binding</keyword>
<dbReference type="PROSITE" id="PS50893">
    <property type="entry name" value="ABC_TRANSPORTER_2"/>
    <property type="match status" value="1"/>
</dbReference>
<dbReference type="InterPro" id="IPR050093">
    <property type="entry name" value="ABC_SmlMolc_Importer"/>
</dbReference>
<keyword evidence="2" id="KW-1003">Cell membrane</keyword>
<keyword evidence="5 11" id="KW-0067">ATP-binding</keyword>
<dbReference type="AlphaFoldDB" id="A0A7W3JSS9"/>
<dbReference type="InterPro" id="IPR017871">
    <property type="entry name" value="ABC_transporter-like_CS"/>
</dbReference>
<evidence type="ECO:0000256" key="8">
    <source>
        <dbReference type="ARBA" id="ARBA00023136"/>
    </source>
</evidence>
<dbReference type="GO" id="GO:0016020">
    <property type="term" value="C:membrane"/>
    <property type="evidence" value="ECO:0007669"/>
    <property type="project" value="InterPro"/>
</dbReference>
<sequence length="373" mass="39335">MTAFLSITDLTVGYGATPVLRGITLDVSDADFTAIVGPSGCGKTTLLRTIAGLERATSGDMRLGTQMLTTHGIHLAPHKRNIGWVPQDASLFPHLNVAENIAFGLATSLRRVKKAARSNRVAELLELVSLTAFGLRMPHELSGGQAQRVALARALANRPQLVLLDEPFAGLDPILRSDLRSEVKAILARAQTAALLVTHDQTEALSLASHVALMHDGIIEQAGSPLDVYSSPATVWCAEFLGDANVLHATTVQGESDPNGLNGPHDSALSALGITPMTWMEGGTQPVPGELVSLMVRPESLSLVTGQGWRVTETSFAGHDGLVTLVADTKTPLAARSHTTVPVLQVLVAARQMPLIGANYDVKLTAPALGYAP</sequence>
<dbReference type="CDD" id="cd03259">
    <property type="entry name" value="ABC_Carb_Solutes_like"/>
    <property type="match status" value="1"/>
</dbReference>
<dbReference type="SUPFAM" id="SSF52540">
    <property type="entry name" value="P-loop containing nucleoside triphosphate hydrolases"/>
    <property type="match status" value="1"/>
</dbReference>
<dbReference type="Gene3D" id="2.40.50.100">
    <property type="match status" value="1"/>
</dbReference>
<dbReference type="InterPro" id="IPR003439">
    <property type="entry name" value="ABC_transporter-like_ATP-bd"/>
</dbReference>
<accession>A0A7W3JSS9</accession>
<organism evidence="11 12">
    <name type="scientific">Alpinimonas psychrophila</name>
    <dbReference type="NCBI Taxonomy" id="748908"/>
    <lineage>
        <taxon>Bacteria</taxon>
        <taxon>Bacillati</taxon>
        <taxon>Actinomycetota</taxon>
        <taxon>Actinomycetes</taxon>
        <taxon>Micrococcales</taxon>
        <taxon>Microbacteriaceae</taxon>
        <taxon>Alpinimonas</taxon>
    </lineage>
</organism>
<dbReference type="PANTHER" id="PTHR42781:SF4">
    <property type="entry name" value="SPERMIDINE_PUTRESCINE IMPORT ATP-BINDING PROTEIN POTA"/>
    <property type="match status" value="1"/>
</dbReference>
<evidence type="ECO:0000259" key="10">
    <source>
        <dbReference type="PROSITE" id="PS50893"/>
    </source>
</evidence>
<reference evidence="11 12" key="1">
    <citation type="submission" date="2020-07" db="EMBL/GenBank/DDBJ databases">
        <title>Sequencing the genomes of 1000 actinobacteria strains.</title>
        <authorList>
            <person name="Klenk H.-P."/>
        </authorList>
    </citation>
    <scope>NUCLEOTIDE SEQUENCE [LARGE SCALE GENOMIC DNA]</scope>
    <source>
        <strain evidence="11 12">DSM 23737</strain>
    </source>
</reference>
<protein>
    <recommendedName>
        <fullName evidence="9">ABC-type quaternary amine transporter</fullName>
        <ecNumber evidence="9">7.6.2.9</ecNumber>
    </recommendedName>
</protein>
<keyword evidence="3" id="KW-0410">Iron transport</keyword>
<dbReference type="GO" id="GO:0005524">
    <property type="term" value="F:ATP binding"/>
    <property type="evidence" value="ECO:0007669"/>
    <property type="project" value="UniProtKB-KW"/>
</dbReference>
<dbReference type="RefSeq" id="WP_182483865.1">
    <property type="nucleotide sequence ID" value="NZ_JACGWU010000001.1"/>
</dbReference>
<evidence type="ECO:0000256" key="1">
    <source>
        <dbReference type="ARBA" id="ARBA00022448"/>
    </source>
</evidence>